<dbReference type="AlphaFoldDB" id="A0ABD3MB66"/>
<name>A0ABD3MB66_9STRA</name>
<reference evidence="2 3" key="1">
    <citation type="submission" date="2024-10" db="EMBL/GenBank/DDBJ databases">
        <title>Updated reference genomes for cyclostephanoid diatoms.</title>
        <authorList>
            <person name="Roberts W.R."/>
            <person name="Alverson A.J."/>
        </authorList>
    </citation>
    <scope>NUCLEOTIDE SEQUENCE [LARGE SCALE GENOMIC DNA]</scope>
    <source>
        <strain evidence="2 3">AJA232-27</strain>
    </source>
</reference>
<accession>A0ABD3MB66</accession>
<dbReference type="Pfam" id="PF10785">
    <property type="entry name" value="NADH-u_ox-rdase"/>
    <property type="match status" value="1"/>
</dbReference>
<dbReference type="PANTHER" id="PTHR34062:SF1">
    <property type="entry name" value="NADH-UBIQUINONE OXIDOREDUCTASE 21KDA SUBUNIT N-TERMINAL DOMAIN-CONTAINING PROTEIN"/>
    <property type="match status" value="1"/>
</dbReference>
<sequence>MPFNDPKFTVVNPSPDVDQSLRSCRLSDWFGAGAISAGSWAYGYYFGKPTRIACANTAMALGLTCASMMLLQNGRARLRGYRENAREVKMYGAWPVQPELRGKEQDARFPIAMGTASPLTRPPLDWRNYD</sequence>
<evidence type="ECO:0000313" key="2">
    <source>
        <dbReference type="EMBL" id="KAL3759427.1"/>
    </source>
</evidence>
<dbReference type="InterPro" id="IPR019721">
    <property type="entry name" value="NADH-UbQ_OxRdtase_su21_N"/>
</dbReference>
<feature type="domain" description="NADH-ubiquinone oxidoreductase 21kDa subunit N-terminal" evidence="1">
    <location>
        <begin position="6"/>
        <end position="83"/>
    </location>
</feature>
<gene>
    <name evidence="2" type="ORF">ACHAWU_000726</name>
</gene>
<organism evidence="2 3">
    <name type="scientific">Discostella pseudostelligera</name>
    <dbReference type="NCBI Taxonomy" id="259834"/>
    <lineage>
        <taxon>Eukaryota</taxon>
        <taxon>Sar</taxon>
        <taxon>Stramenopiles</taxon>
        <taxon>Ochrophyta</taxon>
        <taxon>Bacillariophyta</taxon>
        <taxon>Coscinodiscophyceae</taxon>
        <taxon>Thalassiosirophycidae</taxon>
        <taxon>Stephanodiscales</taxon>
        <taxon>Stephanodiscaceae</taxon>
        <taxon>Discostella</taxon>
    </lineage>
</organism>
<dbReference type="InterPro" id="IPR053229">
    <property type="entry name" value="NADH-Q_oxidrdct_subunit"/>
</dbReference>
<keyword evidence="3" id="KW-1185">Reference proteome</keyword>
<dbReference type="Proteomes" id="UP001530293">
    <property type="component" value="Unassembled WGS sequence"/>
</dbReference>
<evidence type="ECO:0000313" key="3">
    <source>
        <dbReference type="Proteomes" id="UP001530293"/>
    </source>
</evidence>
<dbReference type="EMBL" id="JALLBG020000200">
    <property type="protein sequence ID" value="KAL3759427.1"/>
    <property type="molecule type" value="Genomic_DNA"/>
</dbReference>
<proteinExistence type="predicted"/>
<evidence type="ECO:0000259" key="1">
    <source>
        <dbReference type="Pfam" id="PF10785"/>
    </source>
</evidence>
<dbReference type="PANTHER" id="PTHR34062">
    <property type="entry name" value="OXIDOREDUCTASE 21 KDA SUBUNIT, PUTATIVE (AFU_ORTHOLOGUE AFUA_4G04750)-RELATED"/>
    <property type="match status" value="1"/>
</dbReference>
<protein>
    <recommendedName>
        <fullName evidence="1">NADH-ubiquinone oxidoreductase 21kDa subunit N-terminal domain-containing protein</fullName>
    </recommendedName>
</protein>
<comment type="caution">
    <text evidence="2">The sequence shown here is derived from an EMBL/GenBank/DDBJ whole genome shotgun (WGS) entry which is preliminary data.</text>
</comment>